<evidence type="ECO:0000256" key="2">
    <source>
        <dbReference type="SAM" id="Phobius"/>
    </source>
</evidence>
<organism evidence="3 4">
    <name type="scientific">Microbacterium saccharophilum</name>
    <dbReference type="NCBI Taxonomy" id="1213358"/>
    <lineage>
        <taxon>Bacteria</taxon>
        <taxon>Bacillati</taxon>
        <taxon>Actinomycetota</taxon>
        <taxon>Actinomycetes</taxon>
        <taxon>Micrococcales</taxon>
        <taxon>Microbacteriaceae</taxon>
        <taxon>Microbacterium</taxon>
    </lineage>
</organism>
<accession>A0A7Z7GEP8</accession>
<comment type="caution">
    <text evidence="3">The sequence shown here is derived from an EMBL/GenBank/DDBJ whole genome shotgun (WGS) entry which is preliminary data.</text>
</comment>
<keyword evidence="2" id="KW-0812">Transmembrane</keyword>
<evidence type="ECO:0000313" key="3">
    <source>
        <dbReference type="EMBL" id="SFI67952.1"/>
    </source>
</evidence>
<feature type="region of interest" description="Disordered" evidence="1">
    <location>
        <begin position="30"/>
        <end position="78"/>
    </location>
</feature>
<reference evidence="3 4" key="1">
    <citation type="submission" date="2016-10" db="EMBL/GenBank/DDBJ databases">
        <authorList>
            <person name="Varghese N."/>
            <person name="Submissions S."/>
        </authorList>
    </citation>
    <scope>NUCLEOTIDE SEQUENCE [LARGE SCALE GENOMIC DNA]</scope>
    <source>
        <strain evidence="3 4">UNC380MFSha3.1</strain>
    </source>
</reference>
<dbReference type="Proteomes" id="UP000198702">
    <property type="component" value="Unassembled WGS sequence"/>
</dbReference>
<dbReference type="AlphaFoldDB" id="A0A7Z7GEP8"/>
<sequence length="197" mass="19738">MRGVIIGVTVIVLIGLGIAAWMLLTPRVPAGASESPVPGTRATGASTPLAGPSPEATPVDGSEVPAPEEGTAPSDRLPALPQPTPLIAAPLPENASATGELVAGFPSSIASAAGDDEVLESSVTSDGRTMQAALKARTDATPATVTDRFRAAWSALGLTPTGGEPVSASDPFTTVTLAFTESGTGTIYTVYATLRTE</sequence>
<protein>
    <submittedName>
        <fullName evidence="3">Uncharacterized protein</fullName>
    </submittedName>
</protein>
<keyword evidence="2" id="KW-0472">Membrane</keyword>
<dbReference type="EMBL" id="FOQZ01000005">
    <property type="protein sequence ID" value="SFI67952.1"/>
    <property type="molecule type" value="Genomic_DNA"/>
</dbReference>
<proteinExistence type="predicted"/>
<evidence type="ECO:0000256" key="1">
    <source>
        <dbReference type="SAM" id="MobiDB-lite"/>
    </source>
</evidence>
<feature type="transmembrane region" description="Helical" evidence="2">
    <location>
        <begin position="6"/>
        <end position="24"/>
    </location>
</feature>
<gene>
    <name evidence="3" type="ORF">SAMN04487751_2601</name>
</gene>
<name>A0A7Z7GEP8_9MICO</name>
<keyword evidence="2" id="KW-1133">Transmembrane helix</keyword>
<evidence type="ECO:0000313" key="4">
    <source>
        <dbReference type="Proteomes" id="UP000198702"/>
    </source>
</evidence>